<dbReference type="InterPro" id="IPR011992">
    <property type="entry name" value="EF-hand-dom_pair"/>
</dbReference>
<sequence length="137" mass="15335">MPEYSAQLQRDFAFMADSDDKISKEKIVTFLCVAGKTPTAQDIERLNATLLPERLSFNEAVEVLNKHDKDIYSASPEQIAQAVKLLQNDQGVLGAAPLREELRKHGHDEAACDQILRDCINDDGQLVVELVLKPFQQ</sequence>
<dbReference type="AlphaFoldDB" id="A0AAN6JGW3"/>
<name>A0AAN6JGW3_9BASI</name>
<accession>A0AAN6JGW3</accession>
<dbReference type="Proteomes" id="UP001176521">
    <property type="component" value="Unassembled WGS sequence"/>
</dbReference>
<comment type="caution">
    <text evidence="1">The sequence shown here is derived from an EMBL/GenBank/DDBJ whole genome shotgun (WGS) entry which is preliminary data.</text>
</comment>
<reference evidence="1" key="1">
    <citation type="journal article" date="2023" name="PhytoFront">
        <title>Draft Genome Resources of Seven Strains of Tilletia horrida, Causal Agent of Kernel Smut of Rice.</title>
        <authorList>
            <person name="Khanal S."/>
            <person name="Antony Babu S."/>
            <person name="Zhou X.G."/>
        </authorList>
    </citation>
    <scope>NUCLEOTIDE SEQUENCE</scope>
    <source>
        <strain evidence="1">TX3</strain>
    </source>
</reference>
<evidence type="ECO:0000313" key="1">
    <source>
        <dbReference type="EMBL" id="KAK0518751.1"/>
    </source>
</evidence>
<organism evidence="1 2">
    <name type="scientific">Tilletia horrida</name>
    <dbReference type="NCBI Taxonomy" id="155126"/>
    <lineage>
        <taxon>Eukaryota</taxon>
        <taxon>Fungi</taxon>
        <taxon>Dikarya</taxon>
        <taxon>Basidiomycota</taxon>
        <taxon>Ustilaginomycotina</taxon>
        <taxon>Exobasidiomycetes</taxon>
        <taxon>Tilletiales</taxon>
        <taxon>Tilletiaceae</taxon>
        <taxon>Tilletia</taxon>
    </lineage>
</organism>
<proteinExistence type="predicted"/>
<keyword evidence="2" id="KW-1185">Reference proteome</keyword>
<protein>
    <submittedName>
        <fullName evidence="1">Uncharacterized protein</fullName>
    </submittedName>
</protein>
<dbReference type="Gene3D" id="1.10.238.10">
    <property type="entry name" value="EF-hand"/>
    <property type="match status" value="1"/>
</dbReference>
<dbReference type="EMBL" id="JAPDMQ010001184">
    <property type="protein sequence ID" value="KAK0518751.1"/>
    <property type="molecule type" value="Genomic_DNA"/>
</dbReference>
<evidence type="ECO:0000313" key="2">
    <source>
        <dbReference type="Proteomes" id="UP001176521"/>
    </source>
</evidence>
<dbReference type="SUPFAM" id="SSF47473">
    <property type="entry name" value="EF-hand"/>
    <property type="match status" value="1"/>
</dbReference>
<gene>
    <name evidence="1" type="ORF">OC842_007696</name>
</gene>